<dbReference type="EMBL" id="ODYU01003263">
    <property type="protein sequence ID" value="SOQ41787.1"/>
    <property type="molecule type" value="Genomic_DNA"/>
</dbReference>
<dbReference type="AlphaFoldDB" id="A0A2H1VLU6"/>
<name>A0A2H1VLU6_SPOFR</name>
<protein>
    <submittedName>
        <fullName evidence="1">SFRICE_030829</fullName>
    </submittedName>
</protein>
<organism evidence="1">
    <name type="scientific">Spodoptera frugiperda</name>
    <name type="common">Fall armyworm</name>
    <dbReference type="NCBI Taxonomy" id="7108"/>
    <lineage>
        <taxon>Eukaryota</taxon>
        <taxon>Metazoa</taxon>
        <taxon>Ecdysozoa</taxon>
        <taxon>Arthropoda</taxon>
        <taxon>Hexapoda</taxon>
        <taxon>Insecta</taxon>
        <taxon>Pterygota</taxon>
        <taxon>Neoptera</taxon>
        <taxon>Endopterygota</taxon>
        <taxon>Lepidoptera</taxon>
        <taxon>Glossata</taxon>
        <taxon>Ditrysia</taxon>
        <taxon>Noctuoidea</taxon>
        <taxon>Noctuidae</taxon>
        <taxon>Amphipyrinae</taxon>
        <taxon>Spodoptera</taxon>
    </lineage>
</organism>
<reference evidence="1" key="1">
    <citation type="submission" date="2016-07" db="EMBL/GenBank/DDBJ databases">
        <authorList>
            <person name="Bretaudeau A."/>
        </authorList>
    </citation>
    <scope>NUCLEOTIDE SEQUENCE</scope>
    <source>
        <strain evidence="1">Rice</strain>
        <tissue evidence="1">Whole body</tissue>
    </source>
</reference>
<proteinExistence type="predicted"/>
<sequence length="146" mass="15927">MIPKVCSAPPHSTPLTIFHRSSPLLSAPLRVNGNAALRGESHPMTSLSLGEVGENVRLLLTKNHPIPSPDLSRSPGNLLRCPQFREIATLNSLYKEASNDFSRQAEARGSIRLLLTNNHPVPTPACRAGAPIFPPEIWVFSYAARM</sequence>
<evidence type="ECO:0000313" key="1">
    <source>
        <dbReference type="EMBL" id="SOQ41787.1"/>
    </source>
</evidence>
<gene>
    <name evidence="1" type="ORF">SFRICE_030829</name>
</gene>
<accession>A0A2H1VLU6</accession>